<dbReference type="InterPro" id="IPR000835">
    <property type="entry name" value="HTH_MarR-typ"/>
</dbReference>
<evidence type="ECO:0000259" key="1">
    <source>
        <dbReference type="Pfam" id="PF12802"/>
    </source>
</evidence>
<organism evidence="2 3">
    <name type="scientific">Lacibacterium aquatile</name>
    <dbReference type="NCBI Taxonomy" id="1168082"/>
    <lineage>
        <taxon>Bacteria</taxon>
        <taxon>Pseudomonadati</taxon>
        <taxon>Pseudomonadota</taxon>
        <taxon>Alphaproteobacteria</taxon>
        <taxon>Rhodospirillales</taxon>
        <taxon>Rhodospirillaceae</taxon>
    </lineage>
</organism>
<dbReference type="SUPFAM" id="SSF53067">
    <property type="entry name" value="Actin-like ATPase domain"/>
    <property type="match status" value="1"/>
</dbReference>
<dbReference type="SUPFAM" id="SSF46785">
    <property type="entry name" value="Winged helix' DNA-binding domain"/>
    <property type="match status" value="1"/>
</dbReference>
<dbReference type="InterPro" id="IPR036390">
    <property type="entry name" value="WH_DNA-bd_sf"/>
</dbReference>
<dbReference type="Pfam" id="PF00480">
    <property type="entry name" value="ROK"/>
    <property type="match status" value="1"/>
</dbReference>
<dbReference type="Proteomes" id="UP001597295">
    <property type="component" value="Unassembled WGS sequence"/>
</dbReference>
<dbReference type="RefSeq" id="WP_379874993.1">
    <property type="nucleotide sequence ID" value="NZ_JBHUIP010000003.1"/>
</dbReference>
<comment type="caution">
    <text evidence="2">The sequence shown here is derived from an EMBL/GenBank/DDBJ whole genome shotgun (WGS) entry which is preliminary data.</text>
</comment>
<sequence>MIGHGGTNLDYARAFNRRVIIEAVRLQGPITRAELTRLTHLSAQTISNIVAELVESGLILVEGRRTPRRGQPGTDLALNPNGAATIGLAIEQNALTAVLLNLTGEIKARRSIPLAQATPELVFPAAETLVDEMKNLSAGTPLWGLGISMPGPFEVDAADFTGPATLPGWEGIAARERFEETLGLSVEVERDAAAAARAEYLYGAAKPMRHFFYLHFGVGLGGAFVIDGHPLRGARGNAGEIGLMPASDGQPLESKVSLLALHELLRWKSLTRDIAEQPDHPAMVGWIAIAAKELRRGVRIIENLFDPQSIVIGGHLPPPILEALITALQPLDATVADRHTRRFARLTPAALGPDAQAMGAAALPMHETLSPHPKSLRKIGADTPAPQV</sequence>
<dbReference type="PANTHER" id="PTHR18964">
    <property type="entry name" value="ROK (REPRESSOR, ORF, KINASE) FAMILY"/>
    <property type="match status" value="1"/>
</dbReference>
<accession>A0ABW5DQC5</accession>
<protein>
    <submittedName>
        <fullName evidence="2">ROK family protein</fullName>
    </submittedName>
</protein>
<dbReference type="Gene3D" id="1.10.10.10">
    <property type="entry name" value="Winged helix-like DNA-binding domain superfamily/Winged helix DNA-binding domain"/>
    <property type="match status" value="1"/>
</dbReference>
<dbReference type="Gene3D" id="3.30.420.40">
    <property type="match status" value="2"/>
</dbReference>
<dbReference type="PANTHER" id="PTHR18964:SF169">
    <property type="entry name" value="N-ACETYLMANNOSAMINE KINASE"/>
    <property type="match status" value="1"/>
</dbReference>
<gene>
    <name evidence="2" type="ORF">ACFSM5_04215</name>
</gene>
<dbReference type="CDD" id="cd23763">
    <property type="entry name" value="ASKHA_ATPase_ROK"/>
    <property type="match status" value="1"/>
</dbReference>
<evidence type="ECO:0000313" key="3">
    <source>
        <dbReference type="Proteomes" id="UP001597295"/>
    </source>
</evidence>
<dbReference type="InterPro" id="IPR000600">
    <property type="entry name" value="ROK"/>
</dbReference>
<keyword evidence="3" id="KW-1185">Reference proteome</keyword>
<evidence type="ECO:0000313" key="2">
    <source>
        <dbReference type="EMBL" id="MFD2262081.1"/>
    </source>
</evidence>
<name>A0ABW5DQC5_9PROT</name>
<proteinExistence type="predicted"/>
<dbReference type="InterPro" id="IPR036388">
    <property type="entry name" value="WH-like_DNA-bd_sf"/>
</dbReference>
<reference evidence="3" key="1">
    <citation type="journal article" date="2019" name="Int. J. Syst. Evol. Microbiol.">
        <title>The Global Catalogue of Microorganisms (GCM) 10K type strain sequencing project: providing services to taxonomists for standard genome sequencing and annotation.</title>
        <authorList>
            <consortium name="The Broad Institute Genomics Platform"/>
            <consortium name="The Broad Institute Genome Sequencing Center for Infectious Disease"/>
            <person name="Wu L."/>
            <person name="Ma J."/>
        </authorList>
    </citation>
    <scope>NUCLEOTIDE SEQUENCE [LARGE SCALE GENOMIC DNA]</scope>
    <source>
        <strain evidence="3">CGMCC 1.19062</strain>
    </source>
</reference>
<feature type="domain" description="HTH marR-type" evidence="1">
    <location>
        <begin position="22"/>
        <end position="69"/>
    </location>
</feature>
<dbReference type="InterPro" id="IPR043129">
    <property type="entry name" value="ATPase_NBD"/>
</dbReference>
<dbReference type="EMBL" id="JBHUIP010000003">
    <property type="protein sequence ID" value="MFD2262081.1"/>
    <property type="molecule type" value="Genomic_DNA"/>
</dbReference>
<dbReference type="Pfam" id="PF12802">
    <property type="entry name" value="MarR_2"/>
    <property type="match status" value="1"/>
</dbReference>